<dbReference type="AlphaFoldDB" id="A0A937CR41"/>
<dbReference type="EMBL" id="JAEQNC010000023">
    <property type="protein sequence ID" value="MBL0375354.1"/>
    <property type="molecule type" value="Genomic_DNA"/>
</dbReference>
<dbReference type="Proteomes" id="UP000633219">
    <property type="component" value="Unassembled WGS sequence"/>
</dbReference>
<dbReference type="InterPro" id="IPR054189">
    <property type="entry name" value="DUF6894"/>
</dbReference>
<gene>
    <name evidence="2" type="ORF">JJB09_25390</name>
</gene>
<accession>A0A937CR41</accession>
<sequence length="74" mass="7904">MPLFYFTLRMRDHSVSEPFAHELPDLEAARSLASQAAAKLTPEAPDCTSAGPFIEIYDPAGALLDVISVAGSLL</sequence>
<name>A0A937CR41_9HYPH</name>
<protein>
    <recommendedName>
        <fullName evidence="1">DUF6894 domain-containing protein</fullName>
    </recommendedName>
</protein>
<feature type="domain" description="DUF6894" evidence="1">
    <location>
        <begin position="3"/>
        <end position="68"/>
    </location>
</feature>
<reference evidence="2" key="1">
    <citation type="submission" date="2021-01" db="EMBL/GenBank/DDBJ databases">
        <title>Rhizobium sp. strain KVB221 16S ribosomal RNA gene Genome sequencing and assembly.</title>
        <authorList>
            <person name="Kang M."/>
        </authorList>
    </citation>
    <scope>NUCLEOTIDE SEQUENCE</scope>
    <source>
        <strain evidence="2">KVB221</strain>
    </source>
</reference>
<evidence type="ECO:0000259" key="1">
    <source>
        <dbReference type="Pfam" id="PF21834"/>
    </source>
</evidence>
<proteinExistence type="predicted"/>
<dbReference type="RefSeq" id="WP_201663903.1">
    <property type="nucleotide sequence ID" value="NZ_JAEQNC010000023.1"/>
</dbReference>
<comment type="caution">
    <text evidence="2">The sequence shown here is derived from an EMBL/GenBank/DDBJ whole genome shotgun (WGS) entry which is preliminary data.</text>
</comment>
<organism evidence="2 3">
    <name type="scientific">Rhizobium setariae</name>
    <dbReference type="NCBI Taxonomy" id="2801340"/>
    <lineage>
        <taxon>Bacteria</taxon>
        <taxon>Pseudomonadati</taxon>
        <taxon>Pseudomonadota</taxon>
        <taxon>Alphaproteobacteria</taxon>
        <taxon>Hyphomicrobiales</taxon>
        <taxon>Rhizobiaceae</taxon>
        <taxon>Rhizobium/Agrobacterium group</taxon>
        <taxon>Rhizobium</taxon>
    </lineage>
</organism>
<evidence type="ECO:0000313" key="3">
    <source>
        <dbReference type="Proteomes" id="UP000633219"/>
    </source>
</evidence>
<evidence type="ECO:0000313" key="2">
    <source>
        <dbReference type="EMBL" id="MBL0375354.1"/>
    </source>
</evidence>
<keyword evidence="3" id="KW-1185">Reference proteome</keyword>
<dbReference type="Pfam" id="PF21834">
    <property type="entry name" value="DUF6894"/>
    <property type="match status" value="1"/>
</dbReference>